<organism evidence="2 3">
    <name type="scientific">Mesohalobacter halotolerans</name>
    <dbReference type="NCBI Taxonomy" id="1883405"/>
    <lineage>
        <taxon>Bacteria</taxon>
        <taxon>Pseudomonadati</taxon>
        <taxon>Bacteroidota</taxon>
        <taxon>Flavobacteriia</taxon>
        <taxon>Flavobacteriales</taxon>
        <taxon>Flavobacteriaceae</taxon>
        <taxon>Mesohalobacter</taxon>
    </lineage>
</organism>
<dbReference type="OrthoDB" id="5766000at2"/>
<feature type="transmembrane region" description="Helical" evidence="1">
    <location>
        <begin position="40"/>
        <end position="57"/>
    </location>
</feature>
<feature type="transmembrane region" description="Helical" evidence="1">
    <location>
        <begin position="7"/>
        <end position="24"/>
    </location>
</feature>
<keyword evidence="1" id="KW-1133">Transmembrane helix</keyword>
<keyword evidence="1" id="KW-0472">Membrane</keyword>
<keyword evidence="1" id="KW-0812">Transmembrane</keyword>
<dbReference type="RefSeq" id="WP_138931974.1">
    <property type="nucleotide sequence ID" value="NZ_SWMU01000003.1"/>
</dbReference>
<evidence type="ECO:0000256" key="1">
    <source>
        <dbReference type="SAM" id="Phobius"/>
    </source>
</evidence>
<sequence>MFKIKTEFKWTIIFILMSLLWIYLEKITGLHHEYIEHHPIYTNLYAIPAIIIYVLALKEKKKKFYNGKMSYKNAFISGLILTLMISLLSPLSTYVSVEYISPDFFSNAIEKSVEIEMMTKTEALEYFNTQNYMLQSLMFGPVFGIITTAIVSIFVRSKSN</sequence>
<gene>
    <name evidence="2" type="ORF">FCN74_07440</name>
</gene>
<accession>A0A4U5TP39</accession>
<proteinExistence type="predicted"/>
<evidence type="ECO:0000313" key="2">
    <source>
        <dbReference type="EMBL" id="TKS55859.1"/>
    </source>
</evidence>
<dbReference type="Pfam" id="PF13858">
    <property type="entry name" value="DUF4199"/>
    <property type="match status" value="1"/>
</dbReference>
<feature type="transmembrane region" description="Helical" evidence="1">
    <location>
        <begin position="132"/>
        <end position="155"/>
    </location>
</feature>
<protein>
    <submittedName>
        <fullName evidence="2">DUF4199 domain-containing protein</fullName>
    </submittedName>
</protein>
<feature type="transmembrane region" description="Helical" evidence="1">
    <location>
        <begin position="78"/>
        <end position="97"/>
    </location>
</feature>
<dbReference type="EMBL" id="SWMU01000003">
    <property type="protein sequence ID" value="TKS55859.1"/>
    <property type="molecule type" value="Genomic_DNA"/>
</dbReference>
<name>A0A4U5TP39_9FLAO</name>
<dbReference type="InterPro" id="IPR025250">
    <property type="entry name" value="DUF4199"/>
</dbReference>
<dbReference type="AlphaFoldDB" id="A0A4U5TP39"/>
<dbReference type="Proteomes" id="UP000306552">
    <property type="component" value="Unassembled WGS sequence"/>
</dbReference>
<reference evidence="2 3" key="1">
    <citation type="submission" date="2019-04" db="EMBL/GenBank/DDBJ databases">
        <title>Psychroflexus halotolerans sp. nov., isolated from a marine solar saltern.</title>
        <authorList>
            <person name="Feng X."/>
        </authorList>
    </citation>
    <scope>NUCLEOTIDE SEQUENCE [LARGE SCALE GENOMIC DNA]</scope>
    <source>
        <strain evidence="2 3">WDS2C27</strain>
    </source>
</reference>
<evidence type="ECO:0000313" key="3">
    <source>
        <dbReference type="Proteomes" id="UP000306552"/>
    </source>
</evidence>
<keyword evidence="3" id="KW-1185">Reference proteome</keyword>
<comment type="caution">
    <text evidence="2">The sequence shown here is derived from an EMBL/GenBank/DDBJ whole genome shotgun (WGS) entry which is preliminary data.</text>
</comment>